<organism evidence="4 5">
    <name type="scientific">Handroanthus impetiginosus</name>
    <dbReference type="NCBI Taxonomy" id="429701"/>
    <lineage>
        <taxon>Eukaryota</taxon>
        <taxon>Viridiplantae</taxon>
        <taxon>Streptophyta</taxon>
        <taxon>Embryophyta</taxon>
        <taxon>Tracheophyta</taxon>
        <taxon>Spermatophyta</taxon>
        <taxon>Magnoliopsida</taxon>
        <taxon>eudicotyledons</taxon>
        <taxon>Gunneridae</taxon>
        <taxon>Pentapetalae</taxon>
        <taxon>asterids</taxon>
        <taxon>lamiids</taxon>
        <taxon>Lamiales</taxon>
        <taxon>Bignoniaceae</taxon>
        <taxon>Crescentiina</taxon>
        <taxon>Tabebuia alliance</taxon>
        <taxon>Handroanthus</taxon>
    </lineage>
</organism>
<evidence type="ECO:0000259" key="3">
    <source>
        <dbReference type="Pfam" id="PF14309"/>
    </source>
</evidence>
<evidence type="ECO:0000313" key="4">
    <source>
        <dbReference type="EMBL" id="PIM99567.1"/>
    </source>
</evidence>
<dbReference type="EMBL" id="NKXS01007523">
    <property type="protein sequence ID" value="PIM99567.1"/>
    <property type="molecule type" value="Genomic_DNA"/>
</dbReference>
<dbReference type="STRING" id="429701.A0A2G9G2P7"/>
<dbReference type="AlphaFoldDB" id="A0A2G9G2P7"/>
<proteinExistence type="predicted"/>
<dbReference type="Proteomes" id="UP000231279">
    <property type="component" value="Unassembled WGS sequence"/>
</dbReference>
<reference evidence="5" key="1">
    <citation type="journal article" date="2018" name="Gigascience">
        <title>Genome assembly of the Pink Ipe (Handroanthus impetiginosus, Bignoniaceae), a highly valued, ecologically keystone Neotropical timber forest tree.</title>
        <authorList>
            <person name="Silva-Junior O.B."/>
            <person name="Grattapaglia D."/>
            <person name="Novaes E."/>
            <person name="Collevatti R.G."/>
        </authorList>
    </citation>
    <scope>NUCLEOTIDE SEQUENCE [LARGE SCALE GENOMIC DNA]</scope>
    <source>
        <strain evidence="5">cv. UFG-1</strain>
    </source>
</reference>
<feature type="domain" description="DUF4378" evidence="3">
    <location>
        <begin position="701"/>
        <end position="844"/>
    </location>
</feature>
<evidence type="ECO:0008006" key="6">
    <source>
        <dbReference type="Google" id="ProtNLM"/>
    </source>
</evidence>
<sequence>MAMRFQKHPSRYEGNQAGCISGLISIFDFRHGRSTRRLLADKRPAGKEVVGVRNSSIQTVSEVHEKVVDALEHKMLMADVAKTSVKELMEKEMLNEQSSENQTNCSEIDYDRTDSKHEKIRTLHNSSRNMDVSELDAAKCSMPENFYNFSGIDDLHLEIIMQELAKINQETNAGLDIRPGQTLTVLEEKLSAAVDMFIDQRLINSKHFGEGGETCWSKEFMDAQQTISSNKDLFLKLLQDRNMLLVKHVQSLEEAPLGKDRTCCSSPSYRSEEIPKDSRPDKLSSHRHHNFFHRRTKSLSSFRFRGEKDCQSSNKIDVLEPRSAGTQSPQADLDISNILMHSRCKTSNKVRYERNASQFSFTGIKQKLRHAIGKWKQGISPNRNHFHTERFAKSSTSFQKGEHEQVGKSKDSDLTMVNQTCQYAKLEVSNIYIEARKHLSEMLNNGDENVDATTRPMSVSLGRILSLPDHIGSSCCSPRKYSDGSFAAALMMKNDVNGFLEENFSGPVNEVQCVNVNVSIPLEGDNECSSEIQSVTQDTITPEVSSSSSEVVEIQETTGLRPQEEENTTDVHSISTSSYTGDIKSEDIKQVVNEESTFPGLKDSSPCFDSDLFGEVQMMSSPPVSREVGDSECANDRTERPSPVSVLEPLFTYDDISPASTISHPVAKEIQPQDIQFEERYPAGNHGVCMTISLNDEESAFEYVEAVLLGSGLNWDEFLFRWISLDEILDESLFHEVELFSGRPPYDQKLLFDCANEVLKEVCERYFGSFGNQSIQPVLNGIDLINEVWAQVEHRLFQHPMLDSLDQLVKIDMIRCGEWINLHSGIELISFEMGETIFDELVQDTLRSFVENTSEYQLIPSS</sequence>
<evidence type="ECO:0000259" key="2">
    <source>
        <dbReference type="Pfam" id="PF12552"/>
    </source>
</evidence>
<keyword evidence="5" id="KW-1185">Reference proteome</keyword>
<dbReference type="PANTHER" id="PTHR47212:SF4">
    <property type="entry name" value="ADHESIN-LIKE PROTEIN, PUTATIVE (DUF3741)-RELATED"/>
    <property type="match status" value="1"/>
</dbReference>
<feature type="region of interest" description="Disordered" evidence="1">
    <location>
        <begin position="621"/>
        <end position="641"/>
    </location>
</feature>
<feature type="region of interest" description="Disordered" evidence="1">
    <location>
        <begin position="556"/>
        <end position="578"/>
    </location>
</feature>
<gene>
    <name evidence="4" type="ORF">CDL12_27941</name>
</gene>
<dbReference type="InterPro" id="IPR025486">
    <property type="entry name" value="DUF4378"/>
</dbReference>
<feature type="region of interest" description="Disordered" evidence="1">
    <location>
        <begin position="263"/>
        <end position="287"/>
    </location>
</feature>
<comment type="caution">
    <text evidence="4">The sequence shown here is derived from an EMBL/GenBank/DDBJ whole genome shotgun (WGS) entry which is preliminary data.</text>
</comment>
<accession>A0A2G9G2P7</accession>
<protein>
    <recommendedName>
        <fullName evidence="6">DUF4378 domain-containing protein</fullName>
    </recommendedName>
</protein>
<dbReference type="Pfam" id="PF14309">
    <property type="entry name" value="DUF4378"/>
    <property type="match status" value="1"/>
</dbReference>
<dbReference type="Pfam" id="PF12552">
    <property type="entry name" value="DUF3741"/>
    <property type="match status" value="1"/>
</dbReference>
<dbReference type="InterPro" id="IPR022212">
    <property type="entry name" value="DUF3741"/>
</dbReference>
<name>A0A2G9G2P7_9LAMI</name>
<evidence type="ECO:0000313" key="5">
    <source>
        <dbReference type="Proteomes" id="UP000231279"/>
    </source>
</evidence>
<feature type="domain" description="DUF3741" evidence="2">
    <location>
        <begin position="199"/>
        <end position="241"/>
    </location>
</feature>
<feature type="compositionally biased region" description="Basic and acidic residues" evidence="1">
    <location>
        <begin position="270"/>
        <end position="284"/>
    </location>
</feature>
<evidence type="ECO:0000256" key="1">
    <source>
        <dbReference type="SAM" id="MobiDB-lite"/>
    </source>
</evidence>
<dbReference type="PANTHER" id="PTHR47212">
    <property type="entry name" value="ADHESIN-LIKE PROTEIN, PUTATIVE (DUF3741)-RELATED"/>
    <property type="match status" value="1"/>
</dbReference>
<dbReference type="OrthoDB" id="770239at2759"/>